<comment type="caution">
    <text evidence="1">The sequence shown here is derived from an EMBL/GenBank/DDBJ whole genome shotgun (WGS) entry which is preliminary data.</text>
</comment>
<evidence type="ECO:0000313" key="1">
    <source>
        <dbReference type="EMBL" id="KAI4819420.1"/>
    </source>
</evidence>
<organism evidence="1 2">
    <name type="scientific">Chaenocephalus aceratus</name>
    <name type="common">Blackfin icefish</name>
    <name type="synonym">Chaenichthys aceratus</name>
    <dbReference type="NCBI Taxonomy" id="36190"/>
    <lineage>
        <taxon>Eukaryota</taxon>
        <taxon>Metazoa</taxon>
        <taxon>Chordata</taxon>
        <taxon>Craniata</taxon>
        <taxon>Vertebrata</taxon>
        <taxon>Euteleostomi</taxon>
        <taxon>Actinopterygii</taxon>
        <taxon>Neopterygii</taxon>
        <taxon>Teleostei</taxon>
        <taxon>Neoteleostei</taxon>
        <taxon>Acanthomorphata</taxon>
        <taxon>Eupercaria</taxon>
        <taxon>Perciformes</taxon>
        <taxon>Notothenioidei</taxon>
        <taxon>Channichthyidae</taxon>
        <taxon>Chaenocephalus</taxon>
    </lineage>
</organism>
<proteinExistence type="predicted"/>
<dbReference type="EMBL" id="CM043794">
    <property type="protein sequence ID" value="KAI4819420.1"/>
    <property type="molecule type" value="Genomic_DNA"/>
</dbReference>
<sequence>MSVIPLDTIAALMNTSYQAYHQGSPGGERSSGPIRCQRCREVCKGEVVRVQDTHFHVKCFTCTEGAQIQGDRGRAEEPEPHVGSRDVGVKVRVSPAGTCHCPITYTPLCYP</sequence>
<dbReference type="Proteomes" id="UP001057452">
    <property type="component" value="Chromosome 10"/>
</dbReference>
<protein>
    <submittedName>
        <fullName evidence="1">Uncharacterized protein</fullName>
    </submittedName>
</protein>
<evidence type="ECO:0000313" key="2">
    <source>
        <dbReference type="Proteomes" id="UP001057452"/>
    </source>
</evidence>
<name>A0ACB9WZY9_CHAAC</name>
<gene>
    <name evidence="1" type="ORF">KUCAC02_004667</name>
</gene>
<accession>A0ACB9WZY9</accession>
<reference evidence="1" key="1">
    <citation type="submission" date="2022-05" db="EMBL/GenBank/DDBJ databases">
        <title>Chromosome-level genome of Chaenocephalus aceratus.</title>
        <authorList>
            <person name="Park H."/>
        </authorList>
    </citation>
    <scope>NUCLEOTIDE SEQUENCE</scope>
    <source>
        <strain evidence="1">KU_202001</strain>
    </source>
</reference>
<keyword evidence="2" id="KW-1185">Reference proteome</keyword>